<dbReference type="PROSITE" id="PS00022">
    <property type="entry name" value="EGF_1"/>
    <property type="match status" value="2"/>
</dbReference>
<gene>
    <name evidence="5" type="ORF">SPRG_03522</name>
</gene>
<dbReference type="OMA" id="QRCTRCT"/>
<protein>
    <recommendedName>
        <fullName evidence="4">EGF-like domain-containing protein</fullName>
    </recommendedName>
</protein>
<accession>A0A067CM54</accession>
<feature type="compositionally biased region" description="Low complexity" evidence="2">
    <location>
        <begin position="387"/>
        <end position="398"/>
    </location>
</feature>
<dbReference type="PROSITE" id="PS00652">
    <property type="entry name" value="TNFR_NGFR_1"/>
    <property type="match status" value="1"/>
</dbReference>
<dbReference type="SMART" id="SM00181">
    <property type="entry name" value="EGF"/>
    <property type="match status" value="3"/>
</dbReference>
<evidence type="ECO:0000313" key="6">
    <source>
        <dbReference type="Proteomes" id="UP000030745"/>
    </source>
</evidence>
<feature type="chain" id="PRO_5012700715" description="EGF-like domain-containing protein" evidence="3">
    <location>
        <begin position="16"/>
        <end position="428"/>
    </location>
</feature>
<keyword evidence="6" id="KW-1185">Reference proteome</keyword>
<keyword evidence="3" id="KW-0732">Signal</keyword>
<dbReference type="Gene3D" id="2.10.25.10">
    <property type="entry name" value="Laminin"/>
    <property type="match status" value="2"/>
</dbReference>
<dbReference type="VEuPathDB" id="FungiDB:SPRG_03522"/>
<dbReference type="OrthoDB" id="127422at2759"/>
<evidence type="ECO:0000313" key="5">
    <source>
        <dbReference type="EMBL" id="KDO31593.1"/>
    </source>
</evidence>
<evidence type="ECO:0000256" key="3">
    <source>
        <dbReference type="SAM" id="SignalP"/>
    </source>
</evidence>
<sequence>MKLVHALCLLGVAMAARVNPPVRDKSVGVCSTDAECAKYPGTVCILINSGDFTQGKCTPNYGTRPVCRGGQAGLCPQYQTTTVGYINAQCVLVDKAMAPVTDTDAVTPSTVQPTAAPAKTTAAAPVRFLLVNTTTTPATGEDSAGNDTALSPLTPVKEQACPTNAGLTLSDPACWFNTAHKGNTLTVQYQCISYDMCLQQSAWAKDTPQEQDAYCHPKGCVTGDRELCNNHGTCQGNDPYLPMEPKGYSCRCYAGYSGKMCETPLKTKECDVDCGLGGACIKRQCVCYEGFLGLDPRCGSCTSNAACENGNPCDVDSGVCKCKEGFNGPTCGGKLTPCAGVKCKHGGFLNVVGTKCGCLCPKCPAGLPCQTCGGSDNTDCSTCSGVSTESTTSGSGSKPKGGGRGTSSDASTSALSLLALATLMVLAM</sequence>
<name>A0A067CM54_SAPPC</name>
<dbReference type="PROSITE" id="PS50026">
    <property type="entry name" value="EGF_3"/>
    <property type="match status" value="1"/>
</dbReference>
<dbReference type="Proteomes" id="UP000030745">
    <property type="component" value="Unassembled WGS sequence"/>
</dbReference>
<reference evidence="5 6" key="1">
    <citation type="journal article" date="2013" name="PLoS Genet.">
        <title>Distinctive expansion of potential virulence genes in the genome of the oomycete fish pathogen Saprolegnia parasitica.</title>
        <authorList>
            <person name="Jiang R.H."/>
            <person name="de Bruijn I."/>
            <person name="Haas B.J."/>
            <person name="Belmonte R."/>
            <person name="Lobach L."/>
            <person name="Christie J."/>
            <person name="van den Ackerveken G."/>
            <person name="Bottin A."/>
            <person name="Bulone V."/>
            <person name="Diaz-Moreno S.M."/>
            <person name="Dumas B."/>
            <person name="Fan L."/>
            <person name="Gaulin E."/>
            <person name="Govers F."/>
            <person name="Grenville-Briggs L.J."/>
            <person name="Horner N.R."/>
            <person name="Levin J.Z."/>
            <person name="Mammella M."/>
            <person name="Meijer H.J."/>
            <person name="Morris P."/>
            <person name="Nusbaum C."/>
            <person name="Oome S."/>
            <person name="Phillips A.J."/>
            <person name="van Rooyen D."/>
            <person name="Rzeszutek E."/>
            <person name="Saraiva M."/>
            <person name="Secombes C.J."/>
            <person name="Seidl M.F."/>
            <person name="Snel B."/>
            <person name="Stassen J.H."/>
            <person name="Sykes S."/>
            <person name="Tripathy S."/>
            <person name="van den Berg H."/>
            <person name="Vega-Arreguin J.C."/>
            <person name="Wawra S."/>
            <person name="Young S.K."/>
            <person name="Zeng Q."/>
            <person name="Dieguez-Uribeondo J."/>
            <person name="Russ C."/>
            <person name="Tyler B.M."/>
            <person name="van West P."/>
        </authorList>
    </citation>
    <scope>NUCLEOTIDE SEQUENCE [LARGE SCALE GENOMIC DNA]</scope>
    <source>
        <strain evidence="5 6">CBS 223.65</strain>
    </source>
</reference>
<evidence type="ECO:0000259" key="4">
    <source>
        <dbReference type="PROSITE" id="PS50026"/>
    </source>
</evidence>
<feature type="disulfide bond" evidence="1">
    <location>
        <begin position="252"/>
        <end position="261"/>
    </location>
</feature>
<dbReference type="PROSITE" id="PS01186">
    <property type="entry name" value="EGF_2"/>
    <property type="match status" value="2"/>
</dbReference>
<feature type="domain" description="EGF-like" evidence="4">
    <location>
        <begin position="216"/>
        <end position="262"/>
    </location>
</feature>
<evidence type="ECO:0000256" key="1">
    <source>
        <dbReference type="PROSITE-ProRule" id="PRU00076"/>
    </source>
</evidence>
<keyword evidence="1" id="KW-1015">Disulfide bond</keyword>
<organism evidence="5 6">
    <name type="scientific">Saprolegnia parasitica (strain CBS 223.65)</name>
    <dbReference type="NCBI Taxonomy" id="695850"/>
    <lineage>
        <taxon>Eukaryota</taxon>
        <taxon>Sar</taxon>
        <taxon>Stramenopiles</taxon>
        <taxon>Oomycota</taxon>
        <taxon>Saprolegniomycetes</taxon>
        <taxon>Saprolegniales</taxon>
        <taxon>Saprolegniaceae</taxon>
        <taxon>Saprolegnia</taxon>
    </lineage>
</organism>
<dbReference type="GeneID" id="24126016"/>
<dbReference type="SUPFAM" id="SSF57196">
    <property type="entry name" value="EGF/Laminin"/>
    <property type="match status" value="1"/>
</dbReference>
<comment type="caution">
    <text evidence="1">Lacks conserved residue(s) required for the propagation of feature annotation.</text>
</comment>
<keyword evidence="1" id="KW-0245">EGF-like domain</keyword>
<evidence type="ECO:0000256" key="2">
    <source>
        <dbReference type="SAM" id="MobiDB-lite"/>
    </source>
</evidence>
<dbReference type="InterPro" id="IPR000742">
    <property type="entry name" value="EGF"/>
</dbReference>
<feature type="region of interest" description="Disordered" evidence="2">
    <location>
        <begin position="387"/>
        <end position="410"/>
    </location>
</feature>
<proteinExistence type="predicted"/>
<dbReference type="AlphaFoldDB" id="A0A067CM54"/>
<feature type="signal peptide" evidence="3">
    <location>
        <begin position="1"/>
        <end position="15"/>
    </location>
</feature>
<dbReference type="EMBL" id="KK583197">
    <property type="protein sequence ID" value="KDO31593.1"/>
    <property type="molecule type" value="Genomic_DNA"/>
</dbReference>
<dbReference type="InterPro" id="IPR001368">
    <property type="entry name" value="TNFR/NGFR_Cys_rich_reg"/>
</dbReference>
<dbReference type="RefSeq" id="XP_012197492.1">
    <property type="nucleotide sequence ID" value="XM_012342102.1"/>
</dbReference>
<dbReference type="KEGG" id="spar:SPRG_03522"/>